<dbReference type="VEuPathDB" id="FungiDB:AMAG_13282"/>
<evidence type="ECO:0000256" key="3">
    <source>
        <dbReference type="SAM" id="MobiDB-lite"/>
    </source>
</evidence>
<dbReference type="STRING" id="578462.A0A0L0T022"/>
<reference evidence="6" key="2">
    <citation type="submission" date="2009-11" db="EMBL/GenBank/DDBJ databases">
        <title>The Genome Sequence of Allomyces macrogynus strain ATCC 38327.</title>
        <authorList>
            <consortium name="The Broad Institute Genome Sequencing Platform"/>
            <person name="Russ C."/>
            <person name="Cuomo C."/>
            <person name="Shea T."/>
            <person name="Young S.K."/>
            <person name="Zeng Q."/>
            <person name="Koehrsen M."/>
            <person name="Haas B."/>
            <person name="Borodovsky M."/>
            <person name="Guigo R."/>
            <person name="Alvarado L."/>
            <person name="Berlin A."/>
            <person name="Borenstein D."/>
            <person name="Chen Z."/>
            <person name="Engels R."/>
            <person name="Freedman E."/>
            <person name="Gellesch M."/>
            <person name="Goldberg J."/>
            <person name="Griggs A."/>
            <person name="Gujja S."/>
            <person name="Heiman D."/>
            <person name="Hepburn T."/>
            <person name="Howarth C."/>
            <person name="Jen D."/>
            <person name="Larson L."/>
            <person name="Lewis B."/>
            <person name="Mehta T."/>
            <person name="Park D."/>
            <person name="Pearson M."/>
            <person name="Roberts A."/>
            <person name="Saif S."/>
            <person name="Shenoy N."/>
            <person name="Sisk P."/>
            <person name="Stolte C."/>
            <person name="Sykes S."/>
            <person name="Walk T."/>
            <person name="White J."/>
            <person name="Yandava C."/>
            <person name="Burger G."/>
            <person name="Gray M.W."/>
            <person name="Holland P.W.H."/>
            <person name="King N."/>
            <person name="Lang F.B.F."/>
            <person name="Roger A.J."/>
            <person name="Ruiz-Trillo I."/>
            <person name="Lander E."/>
            <person name="Nusbaum C."/>
        </authorList>
    </citation>
    <scope>NUCLEOTIDE SEQUENCE [LARGE SCALE GENOMIC DNA]</scope>
    <source>
        <strain evidence="6">ATCC 38327</strain>
    </source>
</reference>
<dbReference type="EMBL" id="GG745355">
    <property type="protein sequence ID" value="KNE68111.1"/>
    <property type="molecule type" value="Genomic_DNA"/>
</dbReference>
<dbReference type="AlphaFoldDB" id="A0A0L0T022"/>
<reference evidence="5 6" key="1">
    <citation type="submission" date="2009-11" db="EMBL/GenBank/DDBJ databases">
        <title>Annotation of Allomyces macrogynus ATCC 38327.</title>
        <authorList>
            <consortium name="The Broad Institute Genome Sequencing Platform"/>
            <person name="Russ C."/>
            <person name="Cuomo C."/>
            <person name="Burger G."/>
            <person name="Gray M.W."/>
            <person name="Holland P.W.H."/>
            <person name="King N."/>
            <person name="Lang F.B.F."/>
            <person name="Roger A.J."/>
            <person name="Ruiz-Trillo I."/>
            <person name="Young S.K."/>
            <person name="Zeng Q."/>
            <person name="Gargeya S."/>
            <person name="Fitzgerald M."/>
            <person name="Haas B."/>
            <person name="Abouelleil A."/>
            <person name="Alvarado L."/>
            <person name="Arachchi H.M."/>
            <person name="Berlin A."/>
            <person name="Chapman S.B."/>
            <person name="Gearin G."/>
            <person name="Goldberg J."/>
            <person name="Griggs A."/>
            <person name="Gujja S."/>
            <person name="Hansen M."/>
            <person name="Heiman D."/>
            <person name="Howarth C."/>
            <person name="Larimer J."/>
            <person name="Lui A."/>
            <person name="MacDonald P.J.P."/>
            <person name="McCowen C."/>
            <person name="Montmayeur A."/>
            <person name="Murphy C."/>
            <person name="Neiman D."/>
            <person name="Pearson M."/>
            <person name="Priest M."/>
            <person name="Roberts A."/>
            <person name="Saif S."/>
            <person name="Shea T."/>
            <person name="Sisk P."/>
            <person name="Stolte C."/>
            <person name="Sykes S."/>
            <person name="Wortman J."/>
            <person name="Nusbaum C."/>
            <person name="Birren B."/>
        </authorList>
    </citation>
    <scope>NUCLEOTIDE SEQUENCE [LARGE SCALE GENOMIC DNA]</scope>
    <source>
        <strain evidence="5 6">ATCC 38327</strain>
    </source>
</reference>
<sequence length="477" mass="52756">MSQHLHPPTGGSRNGPAAPLRGPSTSSSNPTSSSSSRAHLVVPNPAGPAVSVPDTNTIPPRPRASRILSQGRDADRDSAHGGPGASEDLLADMDASGVFLTQHGGALLEFSVNSFLGPGTASRTGVPATDLQSTLLIRRRKELKHVQSLLEKKRAEFSKRMDECREKHEELKAKQKQLRDRVQKFEKFLRENDAKRQRALAKALSERKSREQKEQELFLLQDQLRQEQAKSERVKHMISMHRPHEQYLQWVISSLPSDYLDVQEPHINDVLTRYHTLSETNHDLQETLQQRLDEIEAETNRLNDLIKQKNDRILVYNSQLGALQKRLDKAKAESARVENMVAESVLSGKARMRNLSETKLAINNIYSRLGTRQGQTVLSDASSQFAEKLAAIQDRVLDLAQIAAKAEQFMREDKDRQRTRFAQQGPGVRIVEYSDPPGAGGRVSRVTTPASSPAEGGGFARGASRKQSVAASVAGGG</sequence>
<feature type="coiled-coil region" evidence="2">
    <location>
        <begin position="281"/>
        <end position="340"/>
    </location>
</feature>
<evidence type="ECO:0000256" key="2">
    <source>
        <dbReference type="SAM" id="Coils"/>
    </source>
</evidence>
<dbReference type="GO" id="GO:0005856">
    <property type="term" value="C:cytoskeleton"/>
    <property type="evidence" value="ECO:0007669"/>
    <property type="project" value="UniProtKB-ARBA"/>
</dbReference>
<keyword evidence="6" id="KW-1185">Reference proteome</keyword>
<dbReference type="Pfam" id="PF13863">
    <property type="entry name" value="DUF4200"/>
    <property type="match status" value="1"/>
</dbReference>
<proteinExistence type="predicted"/>
<feature type="domain" description="DUF4200" evidence="4">
    <location>
        <begin position="136"/>
        <end position="252"/>
    </location>
</feature>
<protein>
    <recommendedName>
        <fullName evidence="4">DUF4200 domain-containing protein</fullName>
    </recommendedName>
</protein>
<dbReference type="PANTHER" id="PTHR21683">
    <property type="entry name" value="COILED-COIL DOMAIN-CONTAINING PROTEIN 42 LIKE-2-LIKE-RELATED"/>
    <property type="match status" value="1"/>
</dbReference>
<dbReference type="Proteomes" id="UP000054350">
    <property type="component" value="Unassembled WGS sequence"/>
</dbReference>
<evidence type="ECO:0000256" key="1">
    <source>
        <dbReference type="ARBA" id="ARBA00023054"/>
    </source>
</evidence>
<feature type="coiled-coil region" evidence="2">
    <location>
        <begin position="154"/>
        <end position="230"/>
    </location>
</feature>
<feature type="region of interest" description="Disordered" evidence="3">
    <location>
        <begin position="433"/>
        <end position="477"/>
    </location>
</feature>
<name>A0A0L0T022_ALLM3</name>
<dbReference type="InterPro" id="IPR051147">
    <property type="entry name" value="CFAP_domain-containing"/>
</dbReference>
<organism evidence="5 6">
    <name type="scientific">Allomyces macrogynus (strain ATCC 38327)</name>
    <name type="common">Allomyces javanicus var. macrogynus</name>
    <dbReference type="NCBI Taxonomy" id="578462"/>
    <lineage>
        <taxon>Eukaryota</taxon>
        <taxon>Fungi</taxon>
        <taxon>Fungi incertae sedis</taxon>
        <taxon>Blastocladiomycota</taxon>
        <taxon>Blastocladiomycetes</taxon>
        <taxon>Blastocladiales</taxon>
        <taxon>Blastocladiaceae</taxon>
        <taxon>Allomyces</taxon>
    </lineage>
</organism>
<evidence type="ECO:0000259" key="4">
    <source>
        <dbReference type="Pfam" id="PF13863"/>
    </source>
</evidence>
<dbReference type="OrthoDB" id="2134857at2759"/>
<evidence type="ECO:0000313" key="6">
    <source>
        <dbReference type="Proteomes" id="UP000054350"/>
    </source>
</evidence>
<dbReference type="InterPro" id="IPR025252">
    <property type="entry name" value="DUF4200"/>
</dbReference>
<keyword evidence="1 2" id="KW-0175">Coiled coil</keyword>
<dbReference type="eggNOG" id="ENOG502QPVT">
    <property type="taxonomic scope" value="Eukaryota"/>
</dbReference>
<feature type="compositionally biased region" description="Low complexity" evidence="3">
    <location>
        <begin position="23"/>
        <end position="36"/>
    </location>
</feature>
<accession>A0A0L0T022</accession>
<feature type="region of interest" description="Disordered" evidence="3">
    <location>
        <begin position="1"/>
        <end position="89"/>
    </location>
</feature>
<dbReference type="PANTHER" id="PTHR21683:SF2">
    <property type="entry name" value="COILED-COIL DOMAIN-CONTAINING PROTEIN 42 LIKE-2-LIKE"/>
    <property type="match status" value="1"/>
</dbReference>
<evidence type="ECO:0000313" key="5">
    <source>
        <dbReference type="EMBL" id="KNE68111.1"/>
    </source>
</evidence>
<gene>
    <name evidence="5" type="ORF">AMAG_13282</name>
</gene>